<dbReference type="AlphaFoldDB" id="A0A0A2WF14"/>
<accession>A0A0A2WF14</accession>
<sequence length="255" mass="27106">MRRNGCLLLCALLGSANVVAATDAAPPAPLAFRAEARVEVDGAGKVVAVAVDKTLPEPVRQYVAKELGTWSFAQRPREGHSGNASTWLSLSACAIPDASGAYSMGLAFHGNGPRIKGGDPWVITEGMGKVVAKNKLTGKVDIHFVVNADGSATLESVDGLDDSRESRLLRDEIESMVELNHFDTEQIDGKSVATRETLMLTYGRGDNGRRSYEFGWQTRAMQSRQCVAARAAGAESNAGLPVVSVDSVVDIDPSF</sequence>
<protein>
    <submittedName>
        <fullName evidence="2">TonB family protein</fullName>
    </submittedName>
</protein>
<evidence type="ECO:0000256" key="1">
    <source>
        <dbReference type="SAM" id="SignalP"/>
    </source>
</evidence>
<feature type="signal peptide" evidence="1">
    <location>
        <begin position="1"/>
        <end position="20"/>
    </location>
</feature>
<keyword evidence="3" id="KW-1185">Reference proteome</keyword>
<keyword evidence="1" id="KW-0732">Signal</keyword>
<reference evidence="2 3" key="1">
    <citation type="submission" date="2014-09" db="EMBL/GenBank/DDBJ databases">
        <title>Genome sequences of Lysobacter dokdonensis DS-58.</title>
        <authorList>
            <person name="Kim J.F."/>
            <person name="Kwak M.-J."/>
        </authorList>
    </citation>
    <scope>NUCLEOTIDE SEQUENCE [LARGE SCALE GENOMIC DNA]</scope>
    <source>
        <strain evidence="2 3">DS-58</strain>
    </source>
</reference>
<comment type="caution">
    <text evidence="2">The sequence shown here is derived from an EMBL/GenBank/DDBJ whole genome shotgun (WGS) entry which is preliminary data.</text>
</comment>
<feature type="chain" id="PRO_5001996188" evidence="1">
    <location>
        <begin position="21"/>
        <end position="255"/>
    </location>
</feature>
<dbReference type="RefSeq" id="WP_152599985.1">
    <property type="nucleotide sequence ID" value="NZ_JRKJ01000016.1"/>
</dbReference>
<dbReference type="STRING" id="1300345.LF41_324"/>
<evidence type="ECO:0000313" key="3">
    <source>
        <dbReference type="Proteomes" id="UP000030518"/>
    </source>
</evidence>
<evidence type="ECO:0000313" key="2">
    <source>
        <dbReference type="EMBL" id="KGQ18791.1"/>
    </source>
</evidence>
<name>A0A0A2WF14_9GAMM</name>
<dbReference type="EMBL" id="JRKJ01000016">
    <property type="protein sequence ID" value="KGQ18791.1"/>
    <property type="molecule type" value="Genomic_DNA"/>
</dbReference>
<dbReference type="Proteomes" id="UP000030518">
    <property type="component" value="Unassembled WGS sequence"/>
</dbReference>
<dbReference type="PATRIC" id="fig|1300345.3.peg.1999"/>
<proteinExistence type="predicted"/>
<dbReference type="OrthoDB" id="5982836at2"/>
<gene>
    <name evidence="2" type="ORF">LF41_324</name>
</gene>
<organism evidence="2 3">
    <name type="scientific">Lysobacter dokdonensis DS-58</name>
    <dbReference type="NCBI Taxonomy" id="1300345"/>
    <lineage>
        <taxon>Bacteria</taxon>
        <taxon>Pseudomonadati</taxon>
        <taxon>Pseudomonadota</taxon>
        <taxon>Gammaproteobacteria</taxon>
        <taxon>Lysobacterales</taxon>
        <taxon>Lysobacteraceae</taxon>
        <taxon>Noviluteimonas</taxon>
    </lineage>
</organism>